<dbReference type="GeneID" id="59336736"/>
<organism evidence="1 2">
    <name type="scientific">Letharia lupina</name>
    <dbReference type="NCBI Taxonomy" id="560253"/>
    <lineage>
        <taxon>Eukaryota</taxon>
        <taxon>Fungi</taxon>
        <taxon>Dikarya</taxon>
        <taxon>Ascomycota</taxon>
        <taxon>Pezizomycotina</taxon>
        <taxon>Lecanoromycetes</taxon>
        <taxon>OSLEUM clade</taxon>
        <taxon>Lecanoromycetidae</taxon>
        <taxon>Lecanorales</taxon>
        <taxon>Lecanorineae</taxon>
        <taxon>Parmeliaceae</taxon>
        <taxon>Letharia</taxon>
    </lineage>
</organism>
<evidence type="ECO:0000313" key="2">
    <source>
        <dbReference type="Proteomes" id="UP000593566"/>
    </source>
</evidence>
<keyword evidence="2" id="KW-1185">Reference proteome</keyword>
<sequence length="93" mass="10324">MPDIVKNAGPVDAGHPKPLAAERWADGYHVYKASQTEWQWQMNAVAVQQVTPTPCSKYFNPKRVFHVASALRVAYAGTESHRNVLRGQIHGLA</sequence>
<gene>
    <name evidence="1" type="ORF">HO133_008339</name>
</gene>
<evidence type="ECO:0000313" key="1">
    <source>
        <dbReference type="EMBL" id="KAF6226898.1"/>
    </source>
</evidence>
<dbReference type="RefSeq" id="XP_037155207.1">
    <property type="nucleotide sequence ID" value="XM_037299206.1"/>
</dbReference>
<accession>A0A8H6CNY1</accession>
<comment type="caution">
    <text evidence="1">The sequence shown here is derived from an EMBL/GenBank/DDBJ whole genome shotgun (WGS) entry which is preliminary data.</text>
</comment>
<reference evidence="1 2" key="1">
    <citation type="journal article" date="2020" name="Genomics">
        <title>Complete, high-quality genomes from long-read metagenomic sequencing of two wolf lichen thalli reveals enigmatic genome architecture.</title>
        <authorList>
            <person name="McKenzie S.K."/>
            <person name="Walston R.F."/>
            <person name="Allen J.L."/>
        </authorList>
    </citation>
    <scope>NUCLEOTIDE SEQUENCE [LARGE SCALE GENOMIC DNA]</scope>
    <source>
        <strain evidence="1">WasteWater1</strain>
    </source>
</reference>
<dbReference type="Proteomes" id="UP000593566">
    <property type="component" value="Unassembled WGS sequence"/>
</dbReference>
<name>A0A8H6CNY1_9LECA</name>
<dbReference type="EMBL" id="JACCJB010000005">
    <property type="protein sequence ID" value="KAF6226898.1"/>
    <property type="molecule type" value="Genomic_DNA"/>
</dbReference>
<protein>
    <submittedName>
        <fullName evidence="1">Uncharacterized protein</fullName>
    </submittedName>
</protein>
<proteinExistence type="predicted"/>
<dbReference type="AlphaFoldDB" id="A0A8H6CNY1"/>